<dbReference type="CDD" id="cd02523">
    <property type="entry name" value="PC_cytidylyltransferase"/>
    <property type="match status" value="1"/>
</dbReference>
<dbReference type="InterPro" id="IPR015424">
    <property type="entry name" value="PyrdxlP-dep_Trfase"/>
</dbReference>
<keyword evidence="8" id="KW-1185">Reference proteome</keyword>
<organism evidence="7 8">
    <name type="scientific">Treponema succinifaciens (strain ATCC 33096 / DSM 2489 / 6091)</name>
    <dbReference type="NCBI Taxonomy" id="869209"/>
    <lineage>
        <taxon>Bacteria</taxon>
        <taxon>Pseudomonadati</taxon>
        <taxon>Spirochaetota</taxon>
        <taxon>Spirochaetia</taxon>
        <taxon>Spirochaetales</taxon>
        <taxon>Treponemataceae</taxon>
        <taxon>Treponema</taxon>
    </lineage>
</organism>
<reference evidence="7 8" key="1">
    <citation type="journal article" date="2011" name="Stand. Genomic Sci.">
        <title>Complete genome sequence of Treponema succinifaciens type strain (6091).</title>
        <authorList>
            <person name="Han C."/>
            <person name="Gronow S."/>
            <person name="Teshima H."/>
            <person name="Lapidus A."/>
            <person name="Nolan M."/>
            <person name="Lucas S."/>
            <person name="Hammon N."/>
            <person name="Deshpande S."/>
            <person name="Cheng J.F."/>
            <person name="Zeytun A."/>
            <person name="Tapia R."/>
            <person name="Goodwin L."/>
            <person name="Pitluck S."/>
            <person name="Liolios K."/>
            <person name="Pagani I."/>
            <person name="Ivanova N."/>
            <person name="Mavromatis K."/>
            <person name="Mikhailova N."/>
            <person name="Huntemann M."/>
            <person name="Pati A."/>
            <person name="Chen A."/>
            <person name="Palaniappan K."/>
            <person name="Land M."/>
            <person name="Hauser L."/>
            <person name="Brambilla E.M."/>
            <person name="Rohde M."/>
            <person name="Goker M."/>
            <person name="Woyke T."/>
            <person name="Bristow J."/>
            <person name="Eisen J.A."/>
            <person name="Markowitz V."/>
            <person name="Hugenholtz P."/>
            <person name="Kyrpides N.C."/>
            <person name="Klenk H.P."/>
            <person name="Detter J.C."/>
        </authorList>
    </citation>
    <scope>NUCLEOTIDE SEQUENCE [LARGE SCALE GENOMIC DNA]</scope>
    <source>
        <strain evidence="8">ATCC 33096 / DSM 2489 / 6091</strain>
    </source>
</reference>
<keyword evidence="3 7" id="KW-0808">Transferase</keyword>
<dbReference type="GO" id="GO:0030170">
    <property type="term" value="F:pyridoxal phosphate binding"/>
    <property type="evidence" value="ECO:0007669"/>
    <property type="project" value="InterPro"/>
</dbReference>
<gene>
    <name evidence="7" type="ordered locus">Tresu_1474</name>
</gene>
<dbReference type="STRING" id="869209.Tresu_1474"/>
<dbReference type="AlphaFoldDB" id="F2NS75"/>
<dbReference type="SUPFAM" id="SSF53383">
    <property type="entry name" value="PLP-dependent transferases"/>
    <property type="match status" value="1"/>
</dbReference>
<sequence length="656" mass="75658">MTEKEFDLLYAAHKGKELAQFSKDTLFMCEKNGWLKSGKLTESGYEALSPYKVDNAIIMAAGRSRRCMPLSNYLPKGLFEIKGDTMVERQIKQLHDAGIKQIIIVVGYLKEKYYEMAKKYKDLIVIDNTEWEEKNNISSIYAAKDYLKNSYICCSDNWFAHNVYCDYVYDSYYACKYTDEFLDEYCVKSTDKEGYMTSVKKGGEKCWYTIGEAFFNKEFSAKFVDYMVKEYYDPEVKYMLWDDFQIRHIDDLKLKVKGYSDDECKEFDTTEDILQFYPNFKDFIEQFFAEEELVNSSTRLNYLSNYADTKTYSVVATEQLTGRLHVNENLFKPSPKVMEVLHNATYEDVYLYDLTREDELAVEISKREEISTDHILIHSGSSDVIKTVMSLVLNKGDTVLISAPSWNYYKSIVELKMAKAEYYDVVPGKNSYEFDVSGLMSKARAVSPRIIIITTPHNPTGAVISASDLETIIKENPSSLVIVDEAYLGFSDQKFDVRHLLAAYSNVVFSRTFSKLYGLAGIRVGYGLCAPMAKQVFRLDVNPFRVNNISRKMAVAALRDEKYYKGLLKDITESRNFFINEMNSIPGVKAFDSAANFVFIHFSENTDVQALKDYLAQNGYLVRLWTEGSRLAMRVTLDRKETMEKVVALMKEFLEK</sequence>
<dbReference type="EMBL" id="CP002631">
    <property type="protein sequence ID" value="AEB14376.1"/>
    <property type="molecule type" value="Genomic_DNA"/>
</dbReference>
<dbReference type="Pfam" id="PF00155">
    <property type="entry name" value="Aminotran_1_2"/>
    <property type="match status" value="1"/>
</dbReference>
<evidence type="ECO:0000256" key="3">
    <source>
        <dbReference type="ARBA" id="ARBA00022679"/>
    </source>
</evidence>
<dbReference type="InterPro" id="IPR050106">
    <property type="entry name" value="HistidinolP_aminotransfase"/>
</dbReference>
<dbReference type="Pfam" id="PF12804">
    <property type="entry name" value="NTP_transf_3"/>
    <property type="match status" value="1"/>
</dbReference>
<dbReference type="GO" id="GO:0016779">
    <property type="term" value="F:nucleotidyltransferase activity"/>
    <property type="evidence" value="ECO:0007669"/>
    <property type="project" value="UniProtKB-ARBA"/>
</dbReference>
<protein>
    <submittedName>
        <fullName evidence="7">Histidinol-phosphate transaminase</fullName>
        <ecNumber evidence="7">2.6.1.9</ecNumber>
    </submittedName>
</protein>
<dbReference type="PANTHER" id="PTHR43643">
    <property type="entry name" value="HISTIDINOL-PHOSPHATE AMINOTRANSFERASE 2"/>
    <property type="match status" value="1"/>
</dbReference>
<dbReference type="GeneID" id="302998633"/>
<keyword evidence="4" id="KW-0663">Pyridoxal phosphate</keyword>
<accession>F2NS75</accession>
<dbReference type="HOGENOM" id="CLU_413215_0_0_12"/>
<evidence type="ECO:0000313" key="7">
    <source>
        <dbReference type="EMBL" id="AEB14376.1"/>
    </source>
</evidence>
<comment type="similarity">
    <text evidence="1">Belongs to the class-II pyridoxal-phosphate-dependent aminotransferase family. Histidinol-phosphate aminotransferase subfamily.</text>
</comment>
<dbReference type="InterPro" id="IPR029044">
    <property type="entry name" value="Nucleotide-diphossugar_trans"/>
</dbReference>
<dbReference type="RefSeq" id="WP_013701658.1">
    <property type="nucleotide sequence ID" value="NC_015385.1"/>
</dbReference>
<dbReference type="Gene3D" id="3.90.1150.10">
    <property type="entry name" value="Aspartate Aminotransferase, domain 1"/>
    <property type="match status" value="1"/>
</dbReference>
<dbReference type="Gene3D" id="3.40.640.10">
    <property type="entry name" value="Type I PLP-dependent aspartate aminotransferase-like (Major domain)"/>
    <property type="match status" value="1"/>
</dbReference>
<evidence type="ECO:0000256" key="2">
    <source>
        <dbReference type="ARBA" id="ARBA00022576"/>
    </source>
</evidence>
<dbReference type="OrthoDB" id="9803871at2"/>
<dbReference type="eggNOG" id="COG4750">
    <property type="taxonomic scope" value="Bacteria"/>
</dbReference>
<dbReference type="InterPro" id="IPR015422">
    <property type="entry name" value="PyrdxlP-dep_Trfase_small"/>
</dbReference>
<dbReference type="PANTHER" id="PTHR43643:SF3">
    <property type="entry name" value="HISTIDINOL-PHOSPHATE AMINOTRANSFERASE"/>
    <property type="match status" value="1"/>
</dbReference>
<dbReference type="KEGG" id="tsu:Tresu_1474"/>
<evidence type="ECO:0000259" key="6">
    <source>
        <dbReference type="Pfam" id="PF12804"/>
    </source>
</evidence>
<keyword evidence="2 7" id="KW-0032">Aminotransferase</keyword>
<dbReference type="InterPro" id="IPR015421">
    <property type="entry name" value="PyrdxlP-dep_Trfase_major"/>
</dbReference>
<dbReference type="EC" id="2.6.1.9" evidence="7"/>
<reference evidence="8" key="2">
    <citation type="submission" date="2011-04" db="EMBL/GenBank/DDBJ databases">
        <title>The complete genome of chromosome of Treponema succinifaciens DSM 2489.</title>
        <authorList>
            <person name="Lucas S."/>
            <person name="Copeland A."/>
            <person name="Lapidus A."/>
            <person name="Bruce D."/>
            <person name="Goodwin L."/>
            <person name="Pitluck S."/>
            <person name="Peters L."/>
            <person name="Kyrpides N."/>
            <person name="Mavromatis K."/>
            <person name="Ivanova N."/>
            <person name="Ovchinnikova G."/>
            <person name="Teshima H."/>
            <person name="Detter J.C."/>
            <person name="Tapia R."/>
            <person name="Han C."/>
            <person name="Land M."/>
            <person name="Hauser L."/>
            <person name="Markowitz V."/>
            <person name="Cheng J.-F."/>
            <person name="Hugenholtz P."/>
            <person name="Woyke T."/>
            <person name="Wu D."/>
            <person name="Gronow S."/>
            <person name="Wellnitz S."/>
            <person name="Brambilla E."/>
            <person name="Klenk H.-P."/>
            <person name="Eisen J.A."/>
        </authorList>
    </citation>
    <scope>NUCLEOTIDE SEQUENCE [LARGE SCALE GENOMIC DNA]</scope>
    <source>
        <strain evidence="8">ATCC 33096 / DSM 2489 / 6091</strain>
    </source>
</reference>
<dbReference type="Proteomes" id="UP000006852">
    <property type="component" value="Chromosome"/>
</dbReference>
<name>F2NS75_TRES6</name>
<evidence type="ECO:0000256" key="1">
    <source>
        <dbReference type="ARBA" id="ARBA00007970"/>
    </source>
</evidence>
<evidence type="ECO:0000256" key="4">
    <source>
        <dbReference type="ARBA" id="ARBA00022898"/>
    </source>
</evidence>
<dbReference type="SUPFAM" id="SSF53448">
    <property type="entry name" value="Nucleotide-diphospho-sugar transferases"/>
    <property type="match status" value="1"/>
</dbReference>
<dbReference type="eggNOG" id="COG0079">
    <property type="taxonomic scope" value="Bacteria"/>
</dbReference>
<dbReference type="InterPro" id="IPR025877">
    <property type="entry name" value="MobA-like_NTP_Trfase"/>
</dbReference>
<dbReference type="CDD" id="cd00609">
    <property type="entry name" value="AAT_like"/>
    <property type="match status" value="1"/>
</dbReference>
<dbReference type="Gene3D" id="3.90.550.10">
    <property type="entry name" value="Spore Coat Polysaccharide Biosynthesis Protein SpsA, Chain A"/>
    <property type="match status" value="1"/>
</dbReference>
<dbReference type="GO" id="GO:0004400">
    <property type="term" value="F:histidinol-phosphate transaminase activity"/>
    <property type="evidence" value="ECO:0007669"/>
    <property type="project" value="UniProtKB-EC"/>
</dbReference>
<dbReference type="InterPro" id="IPR004839">
    <property type="entry name" value="Aminotransferase_I/II_large"/>
</dbReference>
<proteinExistence type="inferred from homology"/>
<evidence type="ECO:0000313" key="8">
    <source>
        <dbReference type="Proteomes" id="UP000006852"/>
    </source>
</evidence>
<evidence type="ECO:0000259" key="5">
    <source>
        <dbReference type="Pfam" id="PF00155"/>
    </source>
</evidence>
<feature type="domain" description="Aminotransferase class I/classII large" evidence="5">
    <location>
        <begin position="324"/>
        <end position="626"/>
    </location>
</feature>
<feature type="domain" description="MobA-like NTP transferase" evidence="6">
    <location>
        <begin position="56"/>
        <end position="150"/>
    </location>
</feature>